<dbReference type="AlphaFoldDB" id="C2MEJ2"/>
<name>C2MEJ2_9PORP</name>
<accession>C2MEJ2</accession>
<proteinExistence type="predicted"/>
<evidence type="ECO:0000256" key="1">
    <source>
        <dbReference type="SAM" id="SignalP"/>
    </source>
</evidence>
<feature type="signal peptide" evidence="1">
    <location>
        <begin position="1"/>
        <end position="21"/>
    </location>
</feature>
<dbReference type="EMBL" id="ACLR01000246">
    <property type="protein sequence ID" value="EEK15863.1"/>
    <property type="molecule type" value="Genomic_DNA"/>
</dbReference>
<evidence type="ECO:0008006" key="4">
    <source>
        <dbReference type="Google" id="ProtNLM"/>
    </source>
</evidence>
<dbReference type="Proteomes" id="UP000003303">
    <property type="component" value="Unassembled WGS sequence"/>
</dbReference>
<keyword evidence="3" id="KW-1185">Reference proteome</keyword>
<dbReference type="RefSeq" id="WP_007366279.1">
    <property type="nucleotide sequence ID" value="NZ_ACLR01000246.1"/>
</dbReference>
<gene>
    <name evidence="2" type="ORF">PORUE0001_1929</name>
</gene>
<dbReference type="InterPro" id="IPR021958">
    <property type="entry name" value="DUF3575"/>
</dbReference>
<comment type="caution">
    <text evidence="2">The sequence shown here is derived from an EMBL/GenBank/DDBJ whole genome shotgun (WGS) entry which is preliminary data.</text>
</comment>
<organism evidence="2 3">
    <name type="scientific">Porphyromonas uenonis 60-3</name>
    <dbReference type="NCBI Taxonomy" id="596327"/>
    <lineage>
        <taxon>Bacteria</taxon>
        <taxon>Pseudomonadati</taxon>
        <taxon>Bacteroidota</taxon>
        <taxon>Bacteroidia</taxon>
        <taxon>Bacteroidales</taxon>
        <taxon>Porphyromonadaceae</taxon>
        <taxon>Porphyromonas</taxon>
    </lineage>
</organism>
<dbReference type="Pfam" id="PF12099">
    <property type="entry name" value="DUF3575"/>
    <property type="match status" value="1"/>
</dbReference>
<feature type="chain" id="PRO_5002916399" description="DUF3575 domain-containing protein" evidence="1">
    <location>
        <begin position="22"/>
        <end position="194"/>
    </location>
</feature>
<evidence type="ECO:0000313" key="2">
    <source>
        <dbReference type="EMBL" id="EEK15863.1"/>
    </source>
</evidence>
<dbReference type="OrthoDB" id="1060107at2"/>
<keyword evidence="1" id="KW-0732">Signal</keyword>
<protein>
    <recommendedName>
        <fullName evidence="4">DUF3575 domain-containing protein</fullName>
    </recommendedName>
</protein>
<dbReference type="eggNOG" id="COG2885">
    <property type="taxonomic scope" value="Bacteria"/>
</dbReference>
<reference evidence="2 3" key="1">
    <citation type="submission" date="2009-04" db="EMBL/GenBank/DDBJ databases">
        <authorList>
            <person name="Sebastian Y."/>
            <person name="Madupu R."/>
            <person name="Durkin A.S."/>
            <person name="Torralba M."/>
            <person name="Methe B."/>
            <person name="Sutton G.G."/>
            <person name="Strausberg R.L."/>
            <person name="Nelson K.E."/>
        </authorList>
    </citation>
    <scope>NUCLEOTIDE SEQUENCE [LARGE SCALE GENOMIC DNA]</scope>
    <source>
        <strain evidence="2 3">60-3</strain>
    </source>
</reference>
<sequence length="194" mass="22018">MRQKIITLLFLCFATIGLSHAQKVAIKHNFAYDALFAPNLGIEFSLGDRVTLDTQYSNNTFVFRKQDRLPEWSHWLAQSEVRYWTCESFNGFFIGLHALGGQVRIGHVNLPFVLENKNSVMQNQRYIGWFYGGGLSVGYQWVLSPRSSIELSVGGGYARIDYHKCLACGYKNSEASANYVGPTKASLSYIFFFK</sequence>
<dbReference type="STRING" id="596327.PORUE0001_1929"/>
<evidence type="ECO:0000313" key="3">
    <source>
        <dbReference type="Proteomes" id="UP000003303"/>
    </source>
</evidence>